<name>A0A9W6WZA0_9STRA</name>
<dbReference type="OrthoDB" id="116992at2759"/>
<protein>
    <submittedName>
        <fullName evidence="1">Unnamed protein product</fullName>
    </submittedName>
</protein>
<accession>A0A9W6WZA0</accession>
<dbReference type="Proteomes" id="UP001165083">
    <property type="component" value="Unassembled WGS sequence"/>
</dbReference>
<gene>
    <name evidence="1" type="ORF">Plil01_000921700</name>
</gene>
<evidence type="ECO:0000313" key="1">
    <source>
        <dbReference type="EMBL" id="GMF22953.1"/>
    </source>
</evidence>
<comment type="caution">
    <text evidence="1">The sequence shown here is derived from an EMBL/GenBank/DDBJ whole genome shotgun (WGS) entry which is preliminary data.</text>
</comment>
<dbReference type="EMBL" id="BSXW01000456">
    <property type="protein sequence ID" value="GMF22953.1"/>
    <property type="molecule type" value="Genomic_DNA"/>
</dbReference>
<organism evidence="1 2">
    <name type="scientific">Phytophthora lilii</name>
    <dbReference type="NCBI Taxonomy" id="2077276"/>
    <lineage>
        <taxon>Eukaryota</taxon>
        <taxon>Sar</taxon>
        <taxon>Stramenopiles</taxon>
        <taxon>Oomycota</taxon>
        <taxon>Peronosporomycetes</taxon>
        <taxon>Peronosporales</taxon>
        <taxon>Peronosporaceae</taxon>
        <taxon>Phytophthora</taxon>
    </lineage>
</organism>
<keyword evidence="2" id="KW-1185">Reference proteome</keyword>
<proteinExistence type="predicted"/>
<reference evidence="1" key="1">
    <citation type="submission" date="2023-04" db="EMBL/GenBank/DDBJ databases">
        <title>Phytophthora lilii NBRC 32176.</title>
        <authorList>
            <person name="Ichikawa N."/>
            <person name="Sato H."/>
            <person name="Tonouchi N."/>
        </authorList>
    </citation>
    <scope>NUCLEOTIDE SEQUENCE</scope>
    <source>
        <strain evidence="1">NBRC 32176</strain>
    </source>
</reference>
<sequence length="350" mass="40047">MILLKNNQDAFSNDELARLFKVSPPSVGDERLEQSRMDYMVSALVVQLNQHLWNHTNSCFKQSRTTAHETFCRCNYDIPVLLGGSGATDRLYYCCKYVTKFQERLDSQVAVAVAALQRRQQREQIEETICGVQTHAQKARKRVASMIYNLTNRQEIAGPLAALYLHRGSYSSASCNILPLCNAIRKLTAAEKNYTCALVKDDDSLESPHYHAVSNLDDYIYPPDELQEVNLYEFTMWYFLIHGFRMPSIKNDDSKCKRAVLSLVLFKPFRDLVDLIGVSVDNADETTWLRALDDWLGTRNAVISDDDGDISGDEVTDPSWGFEEEYQVDDSMVAMWENGDEMTRCWKVRV</sequence>
<evidence type="ECO:0000313" key="2">
    <source>
        <dbReference type="Proteomes" id="UP001165083"/>
    </source>
</evidence>
<dbReference type="AlphaFoldDB" id="A0A9W6WZA0"/>